<dbReference type="AlphaFoldDB" id="A0A413IP40"/>
<dbReference type="InterPro" id="IPR033985">
    <property type="entry name" value="SusD-like_N"/>
</dbReference>
<dbReference type="SUPFAM" id="SSF48452">
    <property type="entry name" value="TPR-like"/>
    <property type="match status" value="1"/>
</dbReference>
<dbReference type="EMBL" id="QSCR01000010">
    <property type="protein sequence ID" value="RGY18735.1"/>
    <property type="molecule type" value="Genomic_DNA"/>
</dbReference>
<accession>A0A413IP40</accession>
<dbReference type="Gene3D" id="1.25.40.390">
    <property type="match status" value="1"/>
</dbReference>
<dbReference type="InterPro" id="IPR011990">
    <property type="entry name" value="TPR-like_helical_dom_sf"/>
</dbReference>
<sequence length="495" mass="56779">MKMKKIYLYLSVAVALTFTSCNEWLDIQPELEMRQTTMFESEQGFKDVLTGAYIRMATPELYGLNTTMKLPEMMAQHWTIPSANSTQAEIYHVSNFDFTQTSTKKLLEDVWLQYYQTIININSLLENIDAKKDLFTNGNYELIKGEALGLRAFLHLEILRYWGPLPSKAKSSDKAIPYVKIVTKNPQELLAVSYQEVLDNILMDLNNAEELLVDDPILTYSNTILNSPDDLQGVNQDLPHPADEYHYFRQSRFNYYALKATKARYYLWIGKTSDALENALVVIDALDSDEKSKFTLGSDADANNGQMTFPAEHIFAVSSTLATQTLTPVFFNYSTAYTQTVAYLDEAFEASLHTSDIRYRNSRLWENRIVPLASSAFNFFKKYNETGSTVTAVTDIPLIRLAEMYFIATECGRDDLFKVYRMARVLDASIDGTLTTPAAIKSRLEKEYRKEFYGEGQMFFFYKRLTYNSLAWPVTKEVPDASYKLPFPESQMSFE</sequence>
<evidence type="ECO:0000259" key="1">
    <source>
        <dbReference type="Pfam" id="PF14322"/>
    </source>
</evidence>
<dbReference type="PROSITE" id="PS51257">
    <property type="entry name" value="PROKAR_LIPOPROTEIN"/>
    <property type="match status" value="1"/>
</dbReference>
<comment type="caution">
    <text evidence="2">The sequence shown here is derived from an EMBL/GenBank/DDBJ whole genome shotgun (WGS) entry which is preliminary data.</text>
</comment>
<dbReference type="OrthoDB" id="727588at2"/>
<protein>
    <recommendedName>
        <fullName evidence="1">SusD-like N-terminal domain-containing protein</fullName>
    </recommendedName>
</protein>
<proteinExistence type="predicted"/>
<organism evidence="2 3">
    <name type="scientific">Butyricimonas virosa</name>
    <dbReference type="NCBI Taxonomy" id="544645"/>
    <lineage>
        <taxon>Bacteria</taxon>
        <taxon>Pseudomonadati</taxon>
        <taxon>Bacteroidota</taxon>
        <taxon>Bacteroidia</taxon>
        <taxon>Bacteroidales</taxon>
        <taxon>Odoribacteraceae</taxon>
        <taxon>Butyricimonas</taxon>
    </lineage>
</organism>
<feature type="domain" description="SusD-like N-terminal" evidence="1">
    <location>
        <begin position="23"/>
        <end position="216"/>
    </location>
</feature>
<dbReference type="Proteomes" id="UP000286063">
    <property type="component" value="Unassembled WGS sequence"/>
</dbReference>
<gene>
    <name evidence="2" type="ORF">DXA50_07670</name>
</gene>
<evidence type="ECO:0000313" key="2">
    <source>
        <dbReference type="EMBL" id="RGY18735.1"/>
    </source>
</evidence>
<dbReference type="Pfam" id="PF14322">
    <property type="entry name" value="SusD-like_3"/>
    <property type="match status" value="1"/>
</dbReference>
<evidence type="ECO:0000313" key="3">
    <source>
        <dbReference type="Proteomes" id="UP000286063"/>
    </source>
</evidence>
<name>A0A413IP40_9BACT</name>
<reference evidence="2 3" key="1">
    <citation type="submission" date="2018-08" db="EMBL/GenBank/DDBJ databases">
        <title>A genome reference for cultivated species of the human gut microbiota.</title>
        <authorList>
            <person name="Zou Y."/>
            <person name="Xue W."/>
            <person name="Luo G."/>
        </authorList>
    </citation>
    <scope>NUCLEOTIDE SEQUENCE [LARGE SCALE GENOMIC DNA]</scope>
    <source>
        <strain evidence="2 3">OF02-7</strain>
    </source>
</reference>